<gene>
    <name evidence="1" type="ORF">TTHERM_00732750</name>
</gene>
<dbReference type="AlphaFoldDB" id="Q245D6"/>
<evidence type="ECO:0000313" key="1">
    <source>
        <dbReference type="EMBL" id="EAS03428.2"/>
    </source>
</evidence>
<dbReference type="Proteomes" id="UP000009168">
    <property type="component" value="Unassembled WGS sequence"/>
</dbReference>
<reference evidence="2" key="1">
    <citation type="journal article" date="2006" name="PLoS Biol.">
        <title>Macronuclear genome sequence of the ciliate Tetrahymena thermophila, a model eukaryote.</title>
        <authorList>
            <person name="Eisen J.A."/>
            <person name="Coyne R.S."/>
            <person name="Wu M."/>
            <person name="Wu D."/>
            <person name="Thiagarajan M."/>
            <person name="Wortman J.R."/>
            <person name="Badger J.H."/>
            <person name="Ren Q."/>
            <person name="Amedeo P."/>
            <person name="Jones K.M."/>
            <person name="Tallon L.J."/>
            <person name="Delcher A.L."/>
            <person name="Salzberg S.L."/>
            <person name="Silva J.C."/>
            <person name="Haas B.J."/>
            <person name="Majoros W.H."/>
            <person name="Farzad M."/>
            <person name="Carlton J.M."/>
            <person name="Smith R.K. Jr."/>
            <person name="Garg J."/>
            <person name="Pearlman R.E."/>
            <person name="Karrer K.M."/>
            <person name="Sun L."/>
            <person name="Manning G."/>
            <person name="Elde N.C."/>
            <person name="Turkewitz A.P."/>
            <person name="Asai D.J."/>
            <person name="Wilkes D.E."/>
            <person name="Wang Y."/>
            <person name="Cai H."/>
            <person name="Collins K."/>
            <person name="Stewart B.A."/>
            <person name="Lee S.R."/>
            <person name="Wilamowska K."/>
            <person name="Weinberg Z."/>
            <person name="Ruzzo W.L."/>
            <person name="Wloga D."/>
            <person name="Gaertig J."/>
            <person name="Frankel J."/>
            <person name="Tsao C.-C."/>
            <person name="Gorovsky M.A."/>
            <person name="Keeling P.J."/>
            <person name="Waller R.F."/>
            <person name="Patron N.J."/>
            <person name="Cherry J.M."/>
            <person name="Stover N.A."/>
            <person name="Krieger C.J."/>
            <person name="del Toro C."/>
            <person name="Ryder H.F."/>
            <person name="Williamson S.C."/>
            <person name="Barbeau R.A."/>
            <person name="Hamilton E.P."/>
            <person name="Orias E."/>
        </authorList>
    </citation>
    <scope>NUCLEOTIDE SEQUENCE [LARGE SCALE GENOMIC DNA]</scope>
    <source>
        <strain evidence="2">SB210</strain>
    </source>
</reference>
<proteinExistence type="predicted"/>
<dbReference type="GeneID" id="7847090"/>
<name>Q245D6_TETTS</name>
<accession>Q245D6</accession>
<keyword evidence="2" id="KW-1185">Reference proteome</keyword>
<dbReference type="RefSeq" id="XP_001023673.2">
    <property type="nucleotide sequence ID" value="XM_001023673.3"/>
</dbReference>
<dbReference type="HOGENOM" id="CLU_1121992_0_0_1"/>
<evidence type="ECO:0000313" key="2">
    <source>
        <dbReference type="Proteomes" id="UP000009168"/>
    </source>
</evidence>
<protein>
    <submittedName>
        <fullName evidence="1">Uncharacterized protein</fullName>
    </submittedName>
</protein>
<organism evidence="1 2">
    <name type="scientific">Tetrahymena thermophila (strain SB210)</name>
    <dbReference type="NCBI Taxonomy" id="312017"/>
    <lineage>
        <taxon>Eukaryota</taxon>
        <taxon>Sar</taxon>
        <taxon>Alveolata</taxon>
        <taxon>Ciliophora</taxon>
        <taxon>Intramacronucleata</taxon>
        <taxon>Oligohymenophorea</taxon>
        <taxon>Hymenostomatida</taxon>
        <taxon>Tetrahymenina</taxon>
        <taxon>Tetrahymenidae</taxon>
        <taxon>Tetrahymena</taxon>
    </lineage>
</organism>
<dbReference type="InParanoid" id="Q245D6"/>
<sequence>MQEFKDELNVNAIKGLKQDADYIKLENLNDKIDLKDQNYNIIATQRDLGTGLSFLIVGNLDDNRFLTRYYKLKQFLEKQKEFHTQRVAQYVKESGENLIDQATMDLIEYKVYPISQFQSEIQLKGKERFYFVDKETHENFLSVFKQNESYIIGEQKSVGLRLDLTLPFEDLQQQIVGFSILQAAYVIRRNQYLADLEKNQQTS</sequence>
<dbReference type="KEGG" id="tet:TTHERM_00732750"/>
<dbReference type="EMBL" id="GG662485">
    <property type="protein sequence ID" value="EAS03428.2"/>
    <property type="molecule type" value="Genomic_DNA"/>
</dbReference>